<name>A0A7S3V5D4_9STRA</name>
<proteinExistence type="predicted"/>
<reference evidence="1" key="1">
    <citation type="submission" date="2021-01" db="EMBL/GenBank/DDBJ databases">
        <authorList>
            <person name="Corre E."/>
            <person name="Pelletier E."/>
            <person name="Niang G."/>
            <person name="Scheremetjew M."/>
            <person name="Finn R."/>
            <person name="Kale V."/>
            <person name="Holt S."/>
            <person name="Cochrane G."/>
            <person name="Meng A."/>
            <person name="Brown T."/>
            <person name="Cohen L."/>
        </authorList>
    </citation>
    <scope>NUCLEOTIDE SEQUENCE</scope>
    <source>
        <strain evidence="1">MM31A-1</strain>
    </source>
</reference>
<gene>
    <name evidence="1" type="ORF">CDEB00056_LOCUS2532</name>
</gene>
<organism evidence="1">
    <name type="scientific">Chaetoceros debilis</name>
    <dbReference type="NCBI Taxonomy" id="122233"/>
    <lineage>
        <taxon>Eukaryota</taxon>
        <taxon>Sar</taxon>
        <taxon>Stramenopiles</taxon>
        <taxon>Ochrophyta</taxon>
        <taxon>Bacillariophyta</taxon>
        <taxon>Coscinodiscophyceae</taxon>
        <taxon>Chaetocerotophycidae</taxon>
        <taxon>Chaetocerotales</taxon>
        <taxon>Chaetocerotaceae</taxon>
        <taxon>Chaetoceros</taxon>
    </lineage>
</organism>
<accession>A0A7S3V5D4</accession>
<dbReference type="AlphaFoldDB" id="A0A7S3V5D4"/>
<dbReference type="EMBL" id="HBIO01003673">
    <property type="protein sequence ID" value="CAE0457691.1"/>
    <property type="molecule type" value="Transcribed_RNA"/>
</dbReference>
<protein>
    <submittedName>
        <fullName evidence="1">Uncharacterized protein</fullName>
    </submittedName>
</protein>
<evidence type="ECO:0000313" key="1">
    <source>
        <dbReference type="EMBL" id="CAE0457691.1"/>
    </source>
</evidence>
<sequence length="473" mass="53312">MYQTSDILTVNNGKDVLQVHDPVTDTTIPIIATHATMDRLLDLGESVCRRLGMQAPPKDHTRTIDTMKQHRPESYTGSVPHWWIAVSVEEEIMNGKKRYYMVHLDVCGAAYDRKALVQAPSGRSETLISLQTFETPEYEMIPNSDDNLQHKLVMKAFTSKRTDNSSLRGGKPRIALQPKSIRHFRCYHNDDTSSIEVTPLATYLERNQFSDDDSTKISEIVFSIQQNVIMQLPVGSEVTVCNIKSKPALNGRTGVVYESKLEVGNDRVPLMIKGRKTPLSLKTTCIHLPNIKKRQYQTLDEKVSEYNKSLDDCEEYTQAKNQEYTQNQKSQMNKAMNDPDVVKALSVIQAGQAAFSSFGDSAYKRGIGKFLKPPLDALLPKSLIENLRCGYELSNHPNANDAIKLINLMKAGKQRLLQDHPDALEADGGVRVSSDDPLHRIQKSVIQRIRSDDGLYFVFERLDELGLYTNPAK</sequence>